<feature type="non-terminal residue" evidence="12">
    <location>
        <position position="1"/>
    </location>
</feature>
<feature type="domain" description="RING-type" evidence="11">
    <location>
        <begin position="9"/>
        <end position="48"/>
    </location>
</feature>
<dbReference type="PANTHER" id="PTHR46077:SF1">
    <property type="entry name" value="TOP1 BINDING ARGININE_SERINE RICH PROTEIN, E3 UBIQUITIN LIGASE"/>
    <property type="match status" value="1"/>
</dbReference>
<sequence>MAAENEWSCPICCDDGEDIAYMSPCLHQICVGCAMRWVRQKANCPLCRSRTTAILFSRLSDDDYLVFDVPRTAASLDEDDEDQHGAARLVPRPEVGGFPPEVWADFFKSHPNNTRPLLPWLRGELEALAENEWWEVDATEATVVAHLCLWGLDEEALVRQLQDNVPEDTRTFVRQLIAAAVHLCGREIRLHLGQQDPHAEWGEDDSSASSASPTASRGGTPAPHTPCFGSHAGSDVEEQPSTSEAALHWGLSCPPNVPVPEEQQQPQEEPGQAVAGPSAQGCSPSPSAPGQGRDHLTGRPRRAPKRRNPGLPDSPPPCKRPPRRRH</sequence>
<keyword evidence="3" id="KW-0808">Transferase</keyword>
<dbReference type="GO" id="GO:0016874">
    <property type="term" value="F:ligase activity"/>
    <property type="evidence" value="ECO:0007669"/>
    <property type="project" value="UniProtKB-KW"/>
</dbReference>
<dbReference type="InterPro" id="IPR017907">
    <property type="entry name" value="Znf_RING_CS"/>
</dbReference>
<gene>
    <name evidence="12" type="primary">Topors_3</name>
    <name evidence="12" type="ORF">ALOBEC_R04564</name>
</gene>
<organism evidence="12 13">
    <name type="scientific">Pampusana beccarii</name>
    <name type="common">Western bronze ground-dove</name>
    <dbReference type="NCBI Taxonomy" id="2953425"/>
    <lineage>
        <taxon>Eukaryota</taxon>
        <taxon>Metazoa</taxon>
        <taxon>Chordata</taxon>
        <taxon>Craniata</taxon>
        <taxon>Vertebrata</taxon>
        <taxon>Euteleostomi</taxon>
        <taxon>Archelosauria</taxon>
        <taxon>Archosauria</taxon>
        <taxon>Dinosauria</taxon>
        <taxon>Saurischia</taxon>
        <taxon>Theropoda</taxon>
        <taxon>Coelurosauria</taxon>
        <taxon>Aves</taxon>
        <taxon>Neognathae</taxon>
        <taxon>Neoaves</taxon>
        <taxon>Columbimorphae</taxon>
        <taxon>Columbiformes</taxon>
        <taxon>Columbidae</taxon>
        <taxon>Pampusana</taxon>
    </lineage>
</organism>
<proteinExistence type="predicted"/>
<feature type="compositionally biased region" description="Basic residues" evidence="10">
    <location>
        <begin position="298"/>
        <end position="308"/>
    </location>
</feature>
<dbReference type="SMART" id="SM00184">
    <property type="entry name" value="RING"/>
    <property type="match status" value="1"/>
</dbReference>
<evidence type="ECO:0000256" key="3">
    <source>
        <dbReference type="ARBA" id="ARBA00022679"/>
    </source>
</evidence>
<evidence type="ECO:0000256" key="2">
    <source>
        <dbReference type="ARBA" id="ARBA00012483"/>
    </source>
</evidence>
<reference evidence="12 13" key="1">
    <citation type="submission" date="2020-02" db="EMBL/GenBank/DDBJ databases">
        <title>Bird 10,000 Genomes (B10K) Project - Family phase.</title>
        <authorList>
            <person name="Zhang G."/>
        </authorList>
    </citation>
    <scope>NUCLEOTIDE SEQUENCE [LARGE SCALE GENOMIC DNA]</scope>
    <source>
        <strain evidence="12">B10K-DU-006-06</strain>
    </source>
</reference>
<name>A0A7L4FNK1_9COLU</name>
<dbReference type="EC" id="2.3.2.27" evidence="2"/>
<dbReference type="GO" id="GO:0000209">
    <property type="term" value="P:protein polyubiquitination"/>
    <property type="evidence" value="ECO:0007669"/>
    <property type="project" value="TreeGrafter"/>
</dbReference>
<evidence type="ECO:0000256" key="7">
    <source>
        <dbReference type="ARBA" id="ARBA00023015"/>
    </source>
</evidence>
<dbReference type="GO" id="GO:0008270">
    <property type="term" value="F:zinc ion binding"/>
    <property type="evidence" value="ECO:0007669"/>
    <property type="project" value="UniProtKB-KW"/>
</dbReference>
<dbReference type="InterPro" id="IPR013083">
    <property type="entry name" value="Znf_RING/FYVE/PHD"/>
</dbReference>
<feature type="compositionally biased region" description="Low complexity" evidence="10">
    <location>
        <begin position="207"/>
        <end position="216"/>
    </location>
</feature>
<dbReference type="PROSITE" id="PS00518">
    <property type="entry name" value="ZF_RING_1"/>
    <property type="match status" value="1"/>
</dbReference>
<dbReference type="GO" id="GO:0006513">
    <property type="term" value="P:protein monoubiquitination"/>
    <property type="evidence" value="ECO:0007669"/>
    <property type="project" value="TreeGrafter"/>
</dbReference>
<evidence type="ECO:0000259" key="11">
    <source>
        <dbReference type="PROSITE" id="PS50089"/>
    </source>
</evidence>
<dbReference type="SUPFAM" id="SSF57850">
    <property type="entry name" value="RING/U-box"/>
    <property type="match status" value="1"/>
</dbReference>
<comment type="catalytic activity">
    <reaction evidence="1">
        <text>S-ubiquitinyl-[E2 ubiquitin-conjugating enzyme]-L-cysteine + [acceptor protein]-L-lysine = [E2 ubiquitin-conjugating enzyme]-L-cysteine + N(6)-ubiquitinyl-[acceptor protein]-L-lysine.</text>
        <dbReference type="EC" id="2.3.2.27"/>
    </reaction>
</comment>
<accession>A0A7L4FNK1</accession>
<evidence type="ECO:0000256" key="8">
    <source>
        <dbReference type="ARBA" id="ARBA00023163"/>
    </source>
</evidence>
<evidence type="ECO:0000313" key="13">
    <source>
        <dbReference type="Proteomes" id="UP000541332"/>
    </source>
</evidence>
<evidence type="ECO:0000256" key="4">
    <source>
        <dbReference type="ARBA" id="ARBA00022723"/>
    </source>
</evidence>
<keyword evidence="5 9" id="KW-0863">Zinc-finger</keyword>
<protein>
    <recommendedName>
        <fullName evidence="2">RING-type E3 ubiquitin transferase</fullName>
        <ecNumber evidence="2">2.3.2.27</ecNumber>
    </recommendedName>
</protein>
<keyword evidence="7" id="KW-0805">Transcription regulation</keyword>
<keyword evidence="6" id="KW-0862">Zinc</keyword>
<dbReference type="Gene3D" id="3.30.40.10">
    <property type="entry name" value="Zinc/RING finger domain, C3HC4 (zinc finger)"/>
    <property type="match status" value="1"/>
</dbReference>
<comment type="caution">
    <text evidence="12">The sequence shown here is derived from an EMBL/GenBank/DDBJ whole genome shotgun (WGS) entry which is preliminary data.</text>
</comment>
<dbReference type="PANTHER" id="PTHR46077">
    <property type="entry name" value="E3 UBIQUITIN-PROTEIN LIGASE TOPORS"/>
    <property type="match status" value="1"/>
</dbReference>
<dbReference type="AlphaFoldDB" id="A0A7L4FNK1"/>
<evidence type="ECO:0000256" key="6">
    <source>
        <dbReference type="ARBA" id="ARBA00022833"/>
    </source>
</evidence>
<evidence type="ECO:0000256" key="10">
    <source>
        <dbReference type="SAM" id="MobiDB-lite"/>
    </source>
</evidence>
<dbReference type="Proteomes" id="UP000541332">
    <property type="component" value="Unassembled WGS sequence"/>
</dbReference>
<dbReference type="Pfam" id="PF13639">
    <property type="entry name" value="zf-RING_2"/>
    <property type="match status" value="1"/>
</dbReference>
<dbReference type="PROSITE" id="PS50089">
    <property type="entry name" value="ZF_RING_2"/>
    <property type="match status" value="1"/>
</dbReference>
<keyword evidence="12" id="KW-0436">Ligase</keyword>
<keyword evidence="8" id="KW-0804">Transcription</keyword>
<dbReference type="InterPro" id="IPR001841">
    <property type="entry name" value="Znf_RING"/>
</dbReference>
<evidence type="ECO:0000256" key="9">
    <source>
        <dbReference type="PROSITE-ProRule" id="PRU00175"/>
    </source>
</evidence>
<dbReference type="GO" id="GO:0061630">
    <property type="term" value="F:ubiquitin protein ligase activity"/>
    <property type="evidence" value="ECO:0007669"/>
    <property type="project" value="UniProtKB-EC"/>
</dbReference>
<dbReference type="EMBL" id="VWYH01005704">
    <property type="protein sequence ID" value="NXW88525.1"/>
    <property type="molecule type" value="Genomic_DNA"/>
</dbReference>
<keyword evidence="13" id="KW-1185">Reference proteome</keyword>
<evidence type="ECO:0000256" key="1">
    <source>
        <dbReference type="ARBA" id="ARBA00000900"/>
    </source>
</evidence>
<feature type="compositionally biased region" description="Low complexity" evidence="10">
    <location>
        <begin position="259"/>
        <end position="270"/>
    </location>
</feature>
<feature type="non-terminal residue" evidence="12">
    <location>
        <position position="326"/>
    </location>
</feature>
<feature type="region of interest" description="Disordered" evidence="10">
    <location>
        <begin position="197"/>
        <end position="326"/>
    </location>
</feature>
<dbReference type="OrthoDB" id="21204at2759"/>
<evidence type="ECO:0000256" key="5">
    <source>
        <dbReference type="ARBA" id="ARBA00022771"/>
    </source>
</evidence>
<keyword evidence="4" id="KW-0479">Metal-binding</keyword>
<evidence type="ECO:0000313" key="12">
    <source>
        <dbReference type="EMBL" id="NXW88525.1"/>
    </source>
</evidence>